<name>A0ABQ5P9X2_9ACTN</name>
<gene>
    <name evidence="1" type="ORF">SYYSPA8_33780</name>
</gene>
<comment type="caution">
    <text evidence="1">The sequence shown here is derived from an EMBL/GenBank/DDBJ whole genome shotgun (WGS) entry which is preliminary data.</text>
</comment>
<organism evidence="1 2">
    <name type="scientific">Streptomyces yaizuensis</name>
    <dbReference type="NCBI Taxonomy" id="2989713"/>
    <lineage>
        <taxon>Bacteria</taxon>
        <taxon>Bacillati</taxon>
        <taxon>Actinomycetota</taxon>
        <taxon>Actinomycetes</taxon>
        <taxon>Kitasatosporales</taxon>
        <taxon>Streptomycetaceae</taxon>
        <taxon>Streptomyces</taxon>
    </lineage>
</organism>
<protein>
    <submittedName>
        <fullName evidence="1">Uncharacterized protein</fullName>
    </submittedName>
</protein>
<dbReference type="Proteomes" id="UP001291653">
    <property type="component" value="Unassembled WGS sequence"/>
</dbReference>
<evidence type="ECO:0000313" key="2">
    <source>
        <dbReference type="Proteomes" id="UP001291653"/>
    </source>
</evidence>
<accession>A0ABQ5P9X2</accession>
<sequence length="39" mass="4485">MQQQRRRALHYATRGVDFPYTYPGAPFPADAWTWTGVTA</sequence>
<reference evidence="1 2" key="1">
    <citation type="submission" date="2022-10" db="EMBL/GenBank/DDBJ databases">
        <title>Draft genome sequence of Streptomyces sp. YSPA8.</title>
        <authorList>
            <person name="Moriuchi R."/>
            <person name="Dohra H."/>
            <person name="Yamamura H."/>
            <person name="Kodani S."/>
        </authorList>
    </citation>
    <scope>NUCLEOTIDE SEQUENCE [LARGE SCALE GENOMIC DNA]</scope>
    <source>
        <strain evidence="1 2">YSPA8</strain>
    </source>
</reference>
<keyword evidence="2" id="KW-1185">Reference proteome</keyword>
<evidence type="ECO:0000313" key="1">
    <source>
        <dbReference type="EMBL" id="GLF99375.1"/>
    </source>
</evidence>
<dbReference type="EMBL" id="BSBI01000019">
    <property type="protein sequence ID" value="GLF99375.1"/>
    <property type="molecule type" value="Genomic_DNA"/>
</dbReference>
<proteinExistence type="predicted"/>